<dbReference type="AlphaFoldDB" id="A0AAR2LZP7"/>
<reference evidence="1" key="2">
    <citation type="submission" date="2025-08" db="UniProtKB">
        <authorList>
            <consortium name="Ensembl"/>
        </authorList>
    </citation>
    <scope>IDENTIFICATION</scope>
</reference>
<evidence type="ECO:0000313" key="1">
    <source>
        <dbReference type="Ensembl" id="ENSPNAP00000082038.1"/>
    </source>
</evidence>
<evidence type="ECO:0000313" key="2">
    <source>
        <dbReference type="Proteomes" id="UP001501920"/>
    </source>
</evidence>
<organism evidence="1 2">
    <name type="scientific">Pygocentrus nattereri</name>
    <name type="common">Red-bellied piranha</name>
    <dbReference type="NCBI Taxonomy" id="42514"/>
    <lineage>
        <taxon>Eukaryota</taxon>
        <taxon>Metazoa</taxon>
        <taxon>Chordata</taxon>
        <taxon>Craniata</taxon>
        <taxon>Vertebrata</taxon>
        <taxon>Euteleostomi</taxon>
        <taxon>Actinopterygii</taxon>
        <taxon>Neopterygii</taxon>
        <taxon>Teleostei</taxon>
        <taxon>Ostariophysi</taxon>
        <taxon>Characiformes</taxon>
        <taxon>Characoidei</taxon>
        <taxon>Pygocentrus</taxon>
    </lineage>
</organism>
<dbReference type="GeneTree" id="ENSGT00960000187097"/>
<accession>A0AAR2LZP7</accession>
<evidence type="ECO:0008006" key="3">
    <source>
        <dbReference type="Google" id="ProtNLM"/>
    </source>
</evidence>
<dbReference type="Ensembl" id="ENSPNAT00000069829.1">
    <property type="protein sequence ID" value="ENSPNAP00000082038.1"/>
    <property type="gene ID" value="ENSPNAG00000030272.1"/>
</dbReference>
<reference evidence="1" key="3">
    <citation type="submission" date="2025-09" db="UniProtKB">
        <authorList>
            <consortium name="Ensembl"/>
        </authorList>
    </citation>
    <scope>IDENTIFICATION</scope>
</reference>
<reference evidence="1 2" key="1">
    <citation type="submission" date="2020-10" db="EMBL/GenBank/DDBJ databases">
        <title>Pygocentrus nattereri (red-bellied piranha) genome, fPygNat1, primary haplotype.</title>
        <authorList>
            <person name="Myers G."/>
            <person name="Meyer A."/>
            <person name="Karagic N."/>
            <person name="Pippel M."/>
            <person name="Winkler S."/>
            <person name="Tracey A."/>
            <person name="Wood J."/>
            <person name="Formenti G."/>
            <person name="Howe K."/>
            <person name="Fedrigo O."/>
            <person name="Jarvis E.D."/>
        </authorList>
    </citation>
    <scope>NUCLEOTIDE SEQUENCE [LARGE SCALE GENOMIC DNA]</scope>
</reference>
<dbReference type="Proteomes" id="UP001501920">
    <property type="component" value="Chromosome 17"/>
</dbReference>
<sequence length="75" mass="7989">GSSDCTLKLLSNLSVIPCKIILFCTSDEGRAAVVFPWGCTNYSGVCRPMCLPTELPFGPFGCAKGFVCCVSHIIL</sequence>
<keyword evidence="2" id="KW-1185">Reference proteome</keyword>
<protein>
    <recommendedName>
        <fullName evidence="3">Beta-defensin</fullName>
    </recommendedName>
</protein>
<proteinExistence type="predicted"/>
<name>A0AAR2LZP7_PYGNA</name>